<keyword evidence="3" id="KW-0732">Signal</keyword>
<dbReference type="Gene3D" id="3.40.720.10">
    <property type="entry name" value="Alkaline Phosphatase, subunit A"/>
    <property type="match status" value="1"/>
</dbReference>
<dbReference type="InterPro" id="IPR000917">
    <property type="entry name" value="Sulfatase_N"/>
</dbReference>
<protein>
    <submittedName>
        <fullName evidence="5">Arylsulfatase</fullName>
    </submittedName>
</protein>
<evidence type="ECO:0000313" key="5">
    <source>
        <dbReference type="EMBL" id="CAL1240814.1"/>
    </source>
</evidence>
<comment type="similarity">
    <text evidence="1">Belongs to the sulfatase family.</text>
</comment>
<dbReference type="Gene3D" id="3.30.1120.10">
    <property type="match status" value="1"/>
</dbReference>
<dbReference type="InterPro" id="IPR017850">
    <property type="entry name" value="Alkaline_phosphatase_core_sf"/>
</dbReference>
<feature type="signal peptide" evidence="3">
    <location>
        <begin position="1"/>
        <end position="20"/>
    </location>
</feature>
<reference evidence="5 6" key="1">
    <citation type="submission" date="2024-04" db="EMBL/GenBank/DDBJ databases">
        <authorList>
            <person name="Cremers G."/>
        </authorList>
    </citation>
    <scope>NUCLEOTIDE SEQUENCE [LARGE SCALE GENOMIC DNA]</scope>
    <source>
        <strain evidence="5">MeCH1-AG</strain>
    </source>
</reference>
<keyword evidence="6" id="KW-1185">Reference proteome</keyword>
<evidence type="ECO:0000256" key="2">
    <source>
        <dbReference type="SAM" id="MobiDB-lite"/>
    </source>
</evidence>
<feature type="domain" description="Sulfatase N-terminal" evidence="4">
    <location>
        <begin position="48"/>
        <end position="460"/>
    </location>
</feature>
<proteinExistence type="inferred from homology"/>
<evidence type="ECO:0000313" key="6">
    <source>
        <dbReference type="Proteomes" id="UP001497493"/>
    </source>
</evidence>
<dbReference type="RefSeq" id="WP_348757378.1">
    <property type="nucleotide sequence ID" value="NZ_OZ026884.1"/>
</dbReference>
<feature type="region of interest" description="Disordered" evidence="2">
    <location>
        <begin position="20"/>
        <end position="44"/>
    </location>
</feature>
<sequence>MSRRCVWALAMILAAGSATAVPPEGGAPTPGHGALRGEPGSAGKPPSPDLVLILLDEVGFAGLGAFGGRVETPHIDRLAREGLRYTAFNVAPVGGATRAALLSGRNPESLGMAEGVDTTGRMAERGGALPAGVPLLPAILKAHGYATFALGQWQLTPAWAASAAAGHFEHWPTGRGFDHFYGWLSPWTHPEYPELYRDTTPVSPPRSPDEGYHVSEDLVDSAIRYIDDLRSADPSRPYFLYLALGAAGAPQQAPRRYRELYRGRFAQGWDRERDMILERQKAFGVVPPDARPAPRDPAIPPWDALDPERRSLYQAFMENYAGYLTHADAQIGRLVEHLRGAGRLDNTLVLVLSAHGASPTGGPDGVLNRVAQLNGVVPTVAEMAAHRDRIGTPASLPLAPWGWAALANLPFRGGAGAPDNGGIRVPLVLYWPRGITSVGTVRRQWQFVTDIVPTVLDILQIPKEAAARSALQASLHGRSFIHSLADPEAPSSHDTQFWARRDQWAIYHRGWKASTSSVDRASGTVMGRWHLYHLDKDLAEVEDLAAAQPAKLAEMVARFFSETGRYRVFPLEEGASAPPAGEPAPSRPRLRQWAFFPPMSPLPEALAPNLFGKSYTVTVFLGEGGRRSQGVLAAQGGIGGGWVLYVRDGRPRFVYNFLGSARAVLESAIELPEGRAVVRYRFVRQRARQGVAELYVDGRKAGELAIERVVPETFGNEPLDVGQDSQSPVDSDYRPPFPYSGRIERVELRLDD</sequence>
<feature type="region of interest" description="Disordered" evidence="2">
    <location>
        <begin position="715"/>
        <end position="738"/>
    </location>
</feature>
<evidence type="ECO:0000259" key="4">
    <source>
        <dbReference type="Pfam" id="PF00884"/>
    </source>
</evidence>
<feature type="chain" id="PRO_5045747869" evidence="3">
    <location>
        <begin position="21"/>
        <end position="752"/>
    </location>
</feature>
<dbReference type="EMBL" id="OZ026884">
    <property type="protein sequence ID" value="CAL1240814.1"/>
    <property type="molecule type" value="Genomic_DNA"/>
</dbReference>
<dbReference type="SUPFAM" id="SSF53649">
    <property type="entry name" value="Alkaline phosphatase-like"/>
    <property type="match status" value="1"/>
</dbReference>
<evidence type="ECO:0000256" key="3">
    <source>
        <dbReference type="SAM" id="SignalP"/>
    </source>
</evidence>
<dbReference type="InterPro" id="IPR050738">
    <property type="entry name" value="Sulfatase"/>
</dbReference>
<organism evidence="5 6">
    <name type="scientific">Candidatus Methylocalor cossyra</name>
    <dbReference type="NCBI Taxonomy" id="3108543"/>
    <lineage>
        <taxon>Bacteria</taxon>
        <taxon>Pseudomonadati</taxon>
        <taxon>Pseudomonadota</taxon>
        <taxon>Gammaproteobacteria</taxon>
        <taxon>Methylococcales</taxon>
        <taxon>Methylococcaceae</taxon>
        <taxon>Candidatus Methylocalor</taxon>
    </lineage>
</organism>
<dbReference type="Proteomes" id="UP001497493">
    <property type="component" value="Chromosome"/>
</dbReference>
<name>A0ABM9NJL6_9GAMM</name>
<dbReference type="PANTHER" id="PTHR42693">
    <property type="entry name" value="ARYLSULFATASE FAMILY MEMBER"/>
    <property type="match status" value="1"/>
</dbReference>
<dbReference type="Pfam" id="PF00884">
    <property type="entry name" value="Sulfatase"/>
    <property type="match status" value="1"/>
</dbReference>
<accession>A0ABM9NJL6</accession>
<gene>
    <name evidence="5" type="ORF">MECH1_V1_2038</name>
</gene>
<evidence type="ECO:0000256" key="1">
    <source>
        <dbReference type="ARBA" id="ARBA00008779"/>
    </source>
</evidence>